<comment type="similarity">
    <text evidence="2">Belongs to the amino acid-polyamine-organocation (APC) superfamily. Basic amino acid/polyamine antiporter (APA) (TC 2.A.3.2) family.</text>
</comment>
<name>A0A6M4IT39_9BACT</name>
<feature type="transmembrane region" description="Helical" evidence="9">
    <location>
        <begin position="21"/>
        <end position="44"/>
    </location>
</feature>
<dbReference type="KEGG" id="ggr:HKW67_07775"/>
<evidence type="ECO:0000256" key="3">
    <source>
        <dbReference type="ARBA" id="ARBA00021069"/>
    </source>
</evidence>
<comment type="subcellular location">
    <subcellularLocation>
        <location evidence="1">Cell membrane</location>
        <topology evidence="1">Multi-pass membrane protein</topology>
    </subcellularLocation>
</comment>
<evidence type="ECO:0000256" key="8">
    <source>
        <dbReference type="ARBA" id="ARBA00045636"/>
    </source>
</evidence>
<evidence type="ECO:0000313" key="10">
    <source>
        <dbReference type="EMBL" id="QJR35411.1"/>
    </source>
</evidence>
<evidence type="ECO:0000256" key="9">
    <source>
        <dbReference type="SAM" id="Phobius"/>
    </source>
</evidence>
<evidence type="ECO:0000256" key="4">
    <source>
        <dbReference type="ARBA" id="ARBA00022475"/>
    </source>
</evidence>
<organism evidence="10 11">
    <name type="scientific">Gemmatimonas groenlandica</name>
    <dbReference type="NCBI Taxonomy" id="2732249"/>
    <lineage>
        <taxon>Bacteria</taxon>
        <taxon>Pseudomonadati</taxon>
        <taxon>Gemmatimonadota</taxon>
        <taxon>Gemmatimonadia</taxon>
        <taxon>Gemmatimonadales</taxon>
        <taxon>Gemmatimonadaceae</taxon>
        <taxon>Gemmatimonas</taxon>
    </lineage>
</organism>
<dbReference type="InterPro" id="IPR002293">
    <property type="entry name" value="AA/rel_permease1"/>
</dbReference>
<feature type="transmembrane region" description="Helical" evidence="9">
    <location>
        <begin position="100"/>
        <end position="122"/>
    </location>
</feature>
<accession>A0A6M4IT39</accession>
<dbReference type="PIRSF" id="PIRSF006060">
    <property type="entry name" value="AA_transporter"/>
    <property type="match status" value="1"/>
</dbReference>
<reference evidence="10 11" key="1">
    <citation type="submission" date="2020-05" db="EMBL/GenBank/DDBJ databases">
        <title>Complete genome sequence of Gemmatimonas greenlandica TET16.</title>
        <authorList>
            <person name="Zeng Y."/>
        </authorList>
    </citation>
    <scope>NUCLEOTIDE SEQUENCE [LARGE SCALE GENOMIC DNA]</scope>
    <source>
        <strain evidence="10 11">TET16</strain>
    </source>
</reference>
<dbReference type="RefSeq" id="WP_171224841.1">
    <property type="nucleotide sequence ID" value="NZ_CP053085.1"/>
</dbReference>
<sequence length="451" mass="45611">MPQSSTAAPSTGPTRGSEQSLVRAVGVWGLAAAIANVTIGGGIFRLPASVAGALGAAAPLAYLVCAVAMGLIVMCIAEAGSRVSLTGGPYAYVELAFGPYFGFQAGVMLWLLGTYAVAAVATVYADNAATLIPALAGPIPRASLLIATFAIVGGVNTIGVSQGSRLNQVTTVAKLAPLLLLIAVGVFSIKGENLAITTVPASGDVLRASIVLIFAFSGIETALVPSGEVQNPSRTVPRAIFVAMIGITLLYVALQYVAQGVLGASLATSATPLADAAGVVLGPWGRTLLLIGVVVSTFGYLSGMALAVPRALYAFARDGFLPAPIATVHPTWKTPHIAIALQLAVTCTLAITSGFGPLAIIANVAALLVYFACAVAALELRRRNVQSGGIPFRVPGAGVVPILACVVIIGLLTSITLAEWTSILVTAAVASGLYVLSYRHRAAKAKAAATA</sequence>
<dbReference type="AlphaFoldDB" id="A0A6M4IT39"/>
<keyword evidence="11" id="KW-1185">Reference proteome</keyword>
<dbReference type="EMBL" id="CP053085">
    <property type="protein sequence ID" value="QJR35411.1"/>
    <property type="molecule type" value="Genomic_DNA"/>
</dbReference>
<feature type="transmembrane region" description="Helical" evidence="9">
    <location>
        <begin position="390"/>
        <end position="411"/>
    </location>
</feature>
<feature type="transmembrane region" description="Helical" evidence="9">
    <location>
        <begin position="142"/>
        <end position="160"/>
    </location>
</feature>
<feature type="transmembrane region" description="Helical" evidence="9">
    <location>
        <begin position="56"/>
        <end position="79"/>
    </location>
</feature>
<keyword evidence="5 9" id="KW-0812">Transmembrane</keyword>
<feature type="transmembrane region" description="Helical" evidence="9">
    <location>
        <begin position="417"/>
        <end position="436"/>
    </location>
</feature>
<feature type="transmembrane region" description="Helical" evidence="9">
    <location>
        <begin position="209"/>
        <end position="227"/>
    </location>
</feature>
<evidence type="ECO:0000256" key="2">
    <source>
        <dbReference type="ARBA" id="ARBA00008220"/>
    </source>
</evidence>
<dbReference type="PANTHER" id="PTHR42770">
    <property type="entry name" value="AMINO ACID TRANSPORTER-RELATED"/>
    <property type="match status" value="1"/>
</dbReference>
<protein>
    <recommendedName>
        <fullName evidence="3">Arginine/agmatine antiporter</fullName>
    </recommendedName>
</protein>
<dbReference type="PANTHER" id="PTHR42770:SF18">
    <property type="entry name" value="ARGININE_AGMATINE ANTIPORTER"/>
    <property type="match status" value="1"/>
</dbReference>
<feature type="transmembrane region" description="Helical" evidence="9">
    <location>
        <begin position="172"/>
        <end position="189"/>
    </location>
</feature>
<proteinExistence type="inferred from homology"/>
<feature type="transmembrane region" description="Helical" evidence="9">
    <location>
        <begin position="288"/>
        <end position="313"/>
    </location>
</feature>
<evidence type="ECO:0000256" key="1">
    <source>
        <dbReference type="ARBA" id="ARBA00004651"/>
    </source>
</evidence>
<dbReference type="Pfam" id="PF13520">
    <property type="entry name" value="AA_permease_2"/>
    <property type="match status" value="1"/>
</dbReference>
<keyword evidence="7 9" id="KW-0472">Membrane</keyword>
<dbReference type="InterPro" id="IPR050367">
    <property type="entry name" value="APC_superfamily"/>
</dbReference>
<feature type="transmembrane region" description="Helical" evidence="9">
    <location>
        <begin position="358"/>
        <end position="378"/>
    </location>
</feature>
<evidence type="ECO:0000313" key="11">
    <source>
        <dbReference type="Proteomes" id="UP000500938"/>
    </source>
</evidence>
<comment type="function">
    <text evidence="8">Major component of the acid-resistance (AR) system allowing enteric pathogens to survive the acidic environment in the stomach. Exchanges extracellular arginine for its intracellular decarboxylation product agmatine (Agm) thereby expelling intracellular protons. Probably undergoes several conformational states in order to translocate the substrate across the membrane; keeps the substrate accessible to only 1 side of the membrane at a time by opening and closing 3 membrane-internal gates.</text>
</comment>
<dbReference type="Proteomes" id="UP000500938">
    <property type="component" value="Chromosome"/>
</dbReference>
<gene>
    <name evidence="10" type="ORF">HKW67_07775</name>
</gene>
<dbReference type="Gene3D" id="1.20.1740.10">
    <property type="entry name" value="Amino acid/polyamine transporter I"/>
    <property type="match status" value="1"/>
</dbReference>
<dbReference type="GO" id="GO:0005886">
    <property type="term" value="C:plasma membrane"/>
    <property type="evidence" value="ECO:0007669"/>
    <property type="project" value="UniProtKB-SubCell"/>
</dbReference>
<keyword evidence="4" id="KW-1003">Cell membrane</keyword>
<dbReference type="GO" id="GO:0022857">
    <property type="term" value="F:transmembrane transporter activity"/>
    <property type="evidence" value="ECO:0007669"/>
    <property type="project" value="InterPro"/>
</dbReference>
<evidence type="ECO:0000256" key="6">
    <source>
        <dbReference type="ARBA" id="ARBA00022989"/>
    </source>
</evidence>
<feature type="transmembrane region" description="Helical" evidence="9">
    <location>
        <begin position="239"/>
        <end position="258"/>
    </location>
</feature>
<evidence type="ECO:0000256" key="5">
    <source>
        <dbReference type="ARBA" id="ARBA00022692"/>
    </source>
</evidence>
<evidence type="ECO:0000256" key="7">
    <source>
        <dbReference type="ARBA" id="ARBA00023136"/>
    </source>
</evidence>
<keyword evidence="6 9" id="KW-1133">Transmembrane helix</keyword>